<sequence>MSAPCTTTSQISLPTYSNTTPNSTSPNASADSTNLNANPTSPNLSDTSTQTPTPDLIQAPTMVQTSASRAALIPIPAQASVGRRIVRGLGNWWIDPLAVYAAWFGIVHPGSQRVRPAGIEAVPRHV</sequence>
<evidence type="ECO:0000313" key="3">
    <source>
        <dbReference type="Proteomes" id="UP001590950"/>
    </source>
</evidence>
<name>A0ABR4A187_9LECA</name>
<proteinExistence type="predicted"/>
<dbReference type="Proteomes" id="UP001590950">
    <property type="component" value="Unassembled WGS sequence"/>
</dbReference>
<organism evidence="2 3">
    <name type="scientific">Stereocaulon virgatum</name>
    <dbReference type="NCBI Taxonomy" id="373712"/>
    <lineage>
        <taxon>Eukaryota</taxon>
        <taxon>Fungi</taxon>
        <taxon>Dikarya</taxon>
        <taxon>Ascomycota</taxon>
        <taxon>Pezizomycotina</taxon>
        <taxon>Lecanoromycetes</taxon>
        <taxon>OSLEUM clade</taxon>
        <taxon>Lecanoromycetidae</taxon>
        <taxon>Lecanorales</taxon>
        <taxon>Lecanorineae</taxon>
        <taxon>Stereocaulaceae</taxon>
        <taxon>Stereocaulon</taxon>
    </lineage>
</organism>
<protein>
    <submittedName>
        <fullName evidence="2">Uncharacterized protein</fullName>
    </submittedName>
</protein>
<feature type="region of interest" description="Disordered" evidence="1">
    <location>
        <begin position="1"/>
        <end position="55"/>
    </location>
</feature>
<gene>
    <name evidence="2" type="ORF">N7G274_010215</name>
</gene>
<feature type="compositionally biased region" description="Polar residues" evidence="1">
    <location>
        <begin position="1"/>
        <end position="13"/>
    </location>
</feature>
<keyword evidence="3" id="KW-1185">Reference proteome</keyword>
<accession>A0ABR4A187</accession>
<reference evidence="2 3" key="1">
    <citation type="submission" date="2024-09" db="EMBL/GenBank/DDBJ databases">
        <title>Rethinking Asexuality: The Enigmatic Case of Functional Sexual Genes in Lepraria (Stereocaulaceae).</title>
        <authorList>
            <person name="Doellman M."/>
            <person name="Sun Y."/>
            <person name="Barcenas-Pena A."/>
            <person name="Lumbsch H.T."/>
            <person name="Grewe F."/>
        </authorList>
    </citation>
    <scope>NUCLEOTIDE SEQUENCE [LARGE SCALE GENOMIC DNA]</scope>
    <source>
        <strain evidence="2 3">Mercado 3170</strain>
    </source>
</reference>
<evidence type="ECO:0000313" key="2">
    <source>
        <dbReference type="EMBL" id="KAL2037088.1"/>
    </source>
</evidence>
<dbReference type="EMBL" id="JBEFKJ010000045">
    <property type="protein sequence ID" value="KAL2037088.1"/>
    <property type="molecule type" value="Genomic_DNA"/>
</dbReference>
<evidence type="ECO:0000256" key="1">
    <source>
        <dbReference type="SAM" id="MobiDB-lite"/>
    </source>
</evidence>
<feature type="compositionally biased region" description="Low complexity" evidence="1">
    <location>
        <begin position="14"/>
        <end position="27"/>
    </location>
</feature>
<feature type="compositionally biased region" description="Polar residues" evidence="1">
    <location>
        <begin position="28"/>
        <end position="53"/>
    </location>
</feature>
<comment type="caution">
    <text evidence="2">The sequence shown here is derived from an EMBL/GenBank/DDBJ whole genome shotgun (WGS) entry which is preliminary data.</text>
</comment>